<comment type="caution">
    <text evidence="1">The sequence shown here is derived from an EMBL/GenBank/DDBJ whole genome shotgun (WGS) entry which is preliminary data.</text>
</comment>
<reference evidence="2" key="1">
    <citation type="submission" date="2018-05" db="EMBL/GenBank/DDBJ databases">
        <title>Leptospira yasudae sp. nov. and Leptospira stimsonii sp. nov., two pathogenic species of the genus Leptospira isolated from environmental sources.</title>
        <authorList>
            <person name="Casanovas-Massana A."/>
            <person name="Hamond C."/>
            <person name="Santos L.A."/>
            <person name="Hacker K.P."/>
            <person name="Balassiano I."/>
            <person name="Medeiros M.A."/>
            <person name="Reis M.G."/>
            <person name="Ko A.I."/>
            <person name="Wunder E.A."/>
        </authorList>
    </citation>
    <scope>NUCLEOTIDE SEQUENCE [LARGE SCALE GENOMIC DNA]</scope>
    <source>
        <strain evidence="2">Yale</strain>
    </source>
</reference>
<organism evidence="1 2">
    <name type="scientific">Leptospira stimsonii</name>
    <dbReference type="NCBI Taxonomy" id="2202203"/>
    <lineage>
        <taxon>Bacteria</taxon>
        <taxon>Pseudomonadati</taxon>
        <taxon>Spirochaetota</taxon>
        <taxon>Spirochaetia</taxon>
        <taxon>Leptospirales</taxon>
        <taxon>Leptospiraceae</taxon>
        <taxon>Leptospira</taxon>
    </lineage>
</organism>
<protein>
    <submittedName>
        <fullName evidence="1">Uncharacterized protein</fullName>
    </submittedName>
</protein>
<sequence>MFRGKVGTPIGRNFRKAPGLVLEKVGTPIGLKLQKNARPCLEKVGTPISVGKVLSFLEFPNERLKRRIFSETSSFAAFTGNPRYLRFTKQSTVRLFADKMAGAEEHAIEAPKEAFTENIPTPGRRNLFEEVALFSKKKAQSSTGASRINVPVCHFLTIQGICIYLRQDS</sequence>
<dbReference type="EMBL" id="QHCT01000001">
    <property type="protein sequence ID" value="RHX92554.1"/>
    <property type="molecule type" value="Genomic_DNA"/>
</dbReference>
<accession>A0A396ZF78</accession>
<evidence type="ECO:0000313" key="1">
    <source>
        <dbReference type="EMBL" id="RHX92554.1"/>
    </source>
</evidence>
<name>A0A396ZF78_9LEPT</name>
<evidence type="ECO:0000313" key="2">
    <source>
        <dbReference type="Proteomes" id="UP000265798"/>
    </source>
</evidence>
<gene>
    <name evidence="1" type="ORF">DLM75_05080</name>
</gene>
<dbReference type="RefSeq" id="WP_118967386.1">
    <property type="nucleotide sequence ID" value="NZ_QHCT01000001.1"/>
</dbReference>
<proteinExistence type="predicted"/>
<dbReference type="Proteomes" id="UP000265798">
    <property type="component" value="Unassembled WGS sequence"/>
</dbReference>
<dbReference type="AlphaFoldDB" id="A0A396ZF78"/>